<evidence type="ECO:0000313" key="10">
    <source>
        <dbReference type="EMBL" id="SCU93272.1"/>
    </source>
</evidence>
<keyword evidence="11" id="KW-1185">Reference proteome</keyword>
<protein>
    <submittedName>
        <fullName evidence="10">LAME_0F03224g1_1</fullName>
    </submittedName>
</protein>
<reference evidence="11" key="1">
    <citation type="submission" date="2016-03" db="EMBL/GenBank/DDBJ databases">
        <authorList>
            <person name="Devillers Hugo."/>
        </authorList>
    </citation>
    <scope>NUCLEOTIDE SEQUENCE [LARGE SCALE GENOMIC DNA]</scope>
</reference>
<proteinExistence type="inferred from homology"/>
<dbReference type="OrthoDB" id="192887at2759"/>
<keyword evidence="1 7" id="KW-0723">Serine/threonine-protein kinase</keyword>
<evidence type="ECO:0000256" key="2">
    <source>
        <dbReference type="ARBA" id="ARBA00022679"/>
    </source>
</evidence>
<dbReference type="InterPro" id="IPR011009">
    <property type="entry name" value="Kinase-like_dom_sf"/>
</dbReference>
<evidence type="ECO:0000256" key="7">
    <source>
        <dbReference type="RuleBase" id="RU000304"/>
    </source>
</evidence>
<sequence length="422" mass="48233">MTSSLALQSNTKILNRPNTSSKEQPQTNGGEFPNKECAINLLARHSIAASEVRNIYQKGNFSTPGSFEVLQILGKGSYGVVVSAIDKRGVDKPFRLAIKKVTNIFQREILLKRAIRELKFLNFFRGHKNIVSLLDLEIVSEKPFDGLYCYQELVDYDLARVIHSTVQFSEFHIKHFLYQILCGLKYIHSADVIHRDLKPGNILCSISGHLKICDFGLARGVSPLFSENKSGDIHITNYVATRWYRAPELILSHKRYTKAIDVWAVGCILVEFYGRKPLFMGQDSLHQVFEILKVLGTPQPEIIVKYGSARSFEVFSSRPDVSKTHWESLYPGSCEEAQNLMDALLDWDPDRRLKVEQILEHPFFVDVRDVGDEPICSHGPFDYSYETKFTSMQKLRETIYEEVSQFKRLGRSHSVDIVSQTF</sequence>
<dbReference type="SMART" id="SM00220">
    <property type="entry name" value="S_TKc"/>
    <property type="match status" value="1"/>
</dbReference>
<dbReference type="InterPro" id="IPR050117">
    <property type="entry name" value="MAPK"/>
</dbReference>
<organism evidence="10 11">
    <name type="scientific">Lachancea meyersii CBS 8951</name>
    <dbReference type="NCBI Taxonomy" id="1266667"/>
    <lineage>
        <taxon>Eukaryota</taxon>
        <taxon>Fungi</taxon>
        <taxon>Dikarya</taxon>
        <taxon>Ascomycota</taxon>
        <taxon>Saccharomycotina</taxon>
        <taxon>Saccharomycetes</taxon>
        <taxon>Saccharomycetales</taxon>
        <taxon>Saccharomycetaceae</taxon>
        <taxon>Lachancea</taxon>
    </lineage>
</organism>
<dbReference type="EMBL" id="LT598477">
    <property type="protein sequence ID" value="SCU93272.1"/>
    <property type="molecule type" value="Genomic_DNA"/>
</dbReference>
<dbReference type="Gene3D" id="1.10.510.10">
    <property type="entry name" value="Transferase(Phosphotransferase) domain 1"/>
    <property type="match status" value="1"/>
</dbReference>
<keyword evidence="3 6" id="KW-0547">Nucleotide-binding</keyword>
<accession>A0A1G4JRH8</accession>
<gene>
    <name evidence="10" type="ORF">LAME_0F03224G</name>
</gene>
<keyword evidence="4" id="KW-0418">Kinase</keyword>
<evidence type="ECO:0000256" key="5">
    <source>
        <dbReference type="ARBA" id="ARBA00022840"/>
    </source>
</evidence>
<dbReference type="GO" id="GO:0009272">
    <property type="term" value="P:fungal-type cell wall biogenesis"/>
    <property type="evidence" value="ECO:0007669"/>
    <property type="project" value="UniProtKB-ARBA"/>
</dbReference>
<evidence type="ECO:0000256" key="3">
    <source>
        <dbReference type="ARBA" id="ARBA00022741"/>
    </source>
</evidence>
<name>A0A1G4JRH8_9SACH</name>
<keyword evidence="2" id="KW-0808">Transferase</keyword>
<dbReference type="PANTHER" id="PTHR24055">
    <property type="entry name" value="MITOGEN-ACTIVATED PROTEIN KINASE"/>
    <property type="match status" value="1"/>
</dbReference>
<dbReference type="PROSITE" id="PS00107">
    <property type="entry name" value="PROTEIN_KINASE_ATP"/>
    <property type="match status" value="1"/>
</dbReference>
<evidence type="ECO:0000313" key="11">
    <source>
        <dbReference type="Proteomes" id="UP000191144"/>
    </source>
</evidence>
<feature type="compositionally biased region" description="Polar residues" evidence="8">
    <location>
        <begin position="1"/>
        <end position="29"/>
    </location>
</feature>
<evidence type="ECO:0000256" key="8">
    <source>
        <dbReference type="SAM" id="MobiDB-lite"/>
    </source>
</evidence>
<dbReference type="AlphaFoldDB" id="A0A1G4JRH8"/>
<dbReference type="Proteomes" id="UP000191144">
    <property type="component" value="Chromosome F"/>
</dbReference>
<dbReference type="Gene3D" id="3.30.200.20">
    <property type="entry name" value="Phosphorylase Kinase, domain 1"/>
    <property type="match status" value="1"/>
</dbReference>
<feature type="domain" description="Protein kinase" evidence="9">
    <location>
        <begin position="67"/>
        <end position="364"/>
    </location>
</feature>
<dbReference type="GO" id="GO:0005524">
    <property type="term" value="F:ATP binding"/>
    <property type="evidence" value="ECO:0007669"/>
    <property type="project" value="UniProtKB-UniRule"/>
</dbReference>
<keyword evidence="5 6" id="KW-0067">ATP-binding</keyword>
<feature type="binding site" evidence="6">
    <location>
        <position position="100"/>
    </location>
    <ligand>
        <name>ATP</name>
        <dbReference type="ChEBI" id="CHEBI:30616"/>
    </ligand>
</feature>
<comment type="similarity">
    <text evidence="7">Belongs to the protein kinase superfamily.</text>
</comment>
<dbReference type="Pfam" id="PF00069">
    <property type="entry name" value="Pkinase"/>
    <property type="match status" value="1"/>
</dbReference>
<dbReference type="InterPro" id="IPR017441">
    <property type="entry name" value="Protein_kinase_ATP_BS"/>
</dbReference>
<evidence type="ECO:0000256" key="4">
    <source>
        <dbReference type="ARBA" id="ARBA00022777"/>
    </source>
</evidence>
<dbReference type="InterPro" id="IPR000719">
    <property type="entry name" value="Prot_kinase_dom"/>
</dbReference>
<evidence type="ECO:0000256" key="1">
    <source>
        <dbReference type="ARBA" id="ARBA00022527"/>
    </source>
</evidence>
<dbReference type="FunFam" id="1.10.510.10:FF:000040">
    <property type="entry name" value="Mitogen-activated protein kinase"/>
    <property type="match status" value="1"/>
</dbReference>
<dbReference type="InterPro" id="IPR008271">
    <property type="entry name" value="Ser/Thr_kinase_AS"/>
</dbReference>
<dbReference type="GO" id="GO:0004674">
    <property type="term" value="F:protein serine/threonine kinase activity"/>
    <property type="evidence" value="ECO:0007669"/>
    <property type="project" value="UniProtKB-KW"/>
</dbReference>
<dbReference type="SUPFAM" id="SSF56112">
    <property type="entry name" value="Protein kinase-like (PK-like)"/>
    <property type="match status" value="1"/>
</dbReference>
<feature type="region of interest" description="Disordered" evidence="8">
    <location>
        <begin position="1"/>
        <end position="32"/>
    </location>
</feature>
<evidence type="ECO:0000259" key="9">
    <source>
        <dbReference type="PROSITE" id="PS50011"/>
    </source>
</evidence>
<dbReference type="PROSITE" id="PS50011">
    <property type="entry name" value="PROTEIN_KINASE_DOM"/>
    <property type="match status" value="1"/>
</dbReference>
<dbReference type="PROSITE" id="PS00108">
    <property type="entry name" value="PROTEIN_KINASE_ST"/>
    <property type="match status" value="1"/>
</dbReference>
<evidence type="ECO:0000256" key="6">
    <source>
        <dbReference type="PROSITE-ProRule" id="PRU10141"/>
    </source>
</evidence>